<dbReference type="AlphaFoldDB" id="A0A4D7BSP8"/>
<keyword evidence="3" id="KW-0808">Transferase</keyword>
<keyword evidence="4" id="KW-1185">Reference proteome</keyword>
<proteinExistence type="predicted"/>
<feature type="domain" description="Glycosyl transferase family 1" evidence="1">
    <location>
        <begin position="227"/>
        <end position="317"/>
    </location>
</feature>
<organism evidence="3 4">
    <name type="scientific">Hankyongella ginsenosidimutans</name>
    <dbReference type="NCBI Taxonomy" id="1763828"/>
    <lineage>
        <taxon>Bacteria</taxon>
        <taxon>Pseudomonadati</taxon>
        <taxon>Pseudomonadota</taxon>
        <taxon>Alphaproteobacteria</taxon>
        <taxon>Sphingomonadales</taxon>
        <taxon>Sphingomonadaceae</taxon>
        <taxon>Hankyongella</taxon>
    </lineage>
</organism>
<feature type="domain" description="Glycosyltransferase subfamily 4-like N-terminal" evidence="2">
    <location>
        <begin position="61"/>
        <end position="215"/>
    </location>
</feature>
<evidence type="ECO:0000313" key="4">
    <source>
        <dbReference type="Proteomes" id="UP000298714"/>
    </source>
</evidence>
<protein>
    <submittedName>
        <fullName evidence="3">Glycosyltransferase family 4 protein</fullName>
    </submittedName>
</protein>
<dbReference type="KEGG" id="hgn:E6W36_00575"/>
<evidence type="ECO:0000259" key="2">
    <source>
        <dbReference type="Pfam" id="PF13439"/>
    </source>
</evidence>
<dbReference type="SUPFAM" id="SSF53756">
    <property type="entry name" value="UDP-Glycosyltransferase/glycogen phosphorylase"/>
    <property type="match status" value="1"/>
</dbReference>
<dbReference type="Gene3D" id="3.40.50.2000">
    <property type="entry name" value="Glycogen Phosphorylase B"/>
    <property type="match status" value="2"/>
</dbReference>
<dbReference type="InterPro" id="IPR001296">
    <property type="entry name" value="Glyco_trans_1"/>
</dbReference>
<dbReference type="Pfam" id="PF13439">
    <property type="entry name" value="Glyco_transf_4"/>
    <property type="match status" value="1"/>
</dbReference>
<gene>
    <name evidence="3" type="ORF">E6W36_00575</name>
</gene>
<dbReference type="InterPro" id="IPR028098">
    <property type="entry name" value="Glyco_trans_4-like_N"/>
</dbReference>
<sequence length="321" mass="35956">MKQSQIGQRVIVSQSVAQLAKRSCACVIRADRGWFEVWQVRVLHVFRYFRPHFTGEGVFTERLVRELRAQHSDMVHDILVVTTPAPAEPLALPQFGRCIYLQAQEGASRLQQSLAMIRWMAAHAGHYDVIHVHSLGDRTWLAYLIARMKGARILMMATLDDSVAEILESYRPLLRPLVRALMRTVGRFVAISSRLDDGNASVPSARRTIIPIGIPLPQPAPAHPPARPVTLITVGGICARKNQWAFVQALALLKAATPDIMGLIVGPVMEPDYKADLDRFIDEQDLRGNVRFVGQVEDVYSQFQQADIMFFPSTKEGSAPW</sequence>
<evidence type="ECO:0000259" key="1">
    <source>
        <dbReference type="Pfam" id="PF00534"/>
    </source>
</evidence>
<dbReference type="PANTHER" id="PTHR45947">
    <property type="entry name" value="SULFOQUINOVOSYL TRANSFERASE SQD2"/>
    <property type="match status" value="1"/>
</dbReference>
<dbReference type="Pfam" id="PF00534">
    <property type="entry name" value="Glycos_transf_1"/>
    <property type="match status" value="1"/>
</dbReference>
<reference evidence="4" key="1">
    <citation type="submission" date="2019-04" db="EMBL/GenBank/DDBJ databases">
        <title>Complete genome sequence of Sphingomonas sp. W1-2-3.</title>
        <authorList>
            <person name="Im W.T."/>
        </authorList>
    </citation>
    <scope>NUCLEOTIDE SEQUENCE [LARGE SCALE GENOMIC DNA]</scope>
    <source>
        <strain evidence="4">W1-2-3</strain>
    </source>
</reference>
<accession>A0A4D7BSP8</accession>
<dbReference type="GO" id="GO:0016757">
    <property type="term" value="F:glycosyltransferase activity"/>
    <property type="evidence" value="ECO:0007669"/>
    <property type="project" value="InterPro"/>
</dbReference>
<dbReference type="InterPro" id="IPR050194">
    <property type="entry name" value="Glycosyltransferase_grp1"/>
</dbReference>
<evidence type="ECO:0000313" key="3">
    <source>
        <dbReference type="EMBL" id="QCI78669.1"/>
    </source>
</evidence>
<name>A0A4D7BSP8_9SPHN</name>
<dbReference type="Proteomes" id="UP000298714">
    <property type="component" value="Chromosome"/>
</dbReference>
<dbReference type="PANTHER" id="PTHR45947:SF3">
    <property type="entry name" value="SULFOQUINOVOSYL TRANSFERASE SQD2"/>
    <property type="match status" value="1"/>
</dbReference>
<dbReference type="EMBL" id="CP039704">
    <property type="protein sequence ID" value="QCI78669.1"/>
    <property type="molecule type" value="Genomic_DNA"/>
</dbReference>
<dbReference type="CDD" id="cd03801">
    <property type="entry name" value="GT4_PimA-like"/>
    <property type="match status" value="1"/>
</dbReference>